<evidence type="ECO:0000256" key="1">
    <source>
        <dbReference type="ARBA" id="ARBA00004651"/>
    </source>
</evidence>
<evidence type="ECO:0000256" key="6">
    <source>
        <dbReference type="SAM" id="Phobius"/>
    </source>
</evidence>
<dbReference type="EMBL" id="FR729477">
    <property type="protein sequence ID" value="CBY25296.1"/>
    <property type="molecule type" value="Genomic_DNA"/>
</dbReference>
<evidence type="ECO:0000256" key="2">
    <source>
        <dbReference type="ARBA" id="ARBA00022475"/>
    </source>
</evidence>
<name>A0A0H3NJN4_YERE1</name>
<evidence type="ECO:0000313" key="9">
    <source>
        <dbReference type="Proteomes" id="UP000008084"/>
    </source>
</evidence>
<feature type="transmembrane region" description="Helical" evidence="6">
    <location>
        <begin position="82"/>
        <end position="103"/>
    </location>
</feature>
<feature type="transmembrane region" description="Helical" evidence="6">
    <location>
        <begin position="35"/>
        <end position="53"/>
    </location>
</feature>
<feature type="transmembrane region" description="Helical" evidence="6">
    <location>
        <begin position="185"/>
        <end position="204"/>
    </location>
</feature>
<dbReference type="Gene3D" id="3.30.450.20">
    <property type="entry name" value="PAS domain"/>
    <property type="match status" value="1"/>
</dbReference>
<protein>
    <submittedName>
        <fullName evidence="8">Putative TRANSmembrane protein</fullName>
    </submittedName>
</protein>
<organism evidence="8 9">
    <name type="scientific">Yersinia enterocolitica subsp. palearctica serotype O:3 (strain DSM 13030 / CIP 106945 / Y11)</name>
    <dbReference type="NCBI Taxonomy" id="930944"/>
    <lineage>
        <taxon>Bacteria</taxon>
        <taxon>Pseudomonadati</taxon>
        <taxon>Pseudomonadota</taxon>
        <taxon>Gammaproteobacteria</taxon>
        <taxon>Enterobacterales</taxon>
        <taxon>Yersiniaceae</taxon>
        <taxon>Yersinia</taxon>
    </lineage>
</organism>
<evidence type="ECO:0000256" key="4">
    <source>
        <dbReference type="ARBA" id="ARBA00022989"/>
    </source>
</evidence>
<accession>A0A0H3NJN4</accession>
<keyword evidence="4 6" id="KW-1133">Transmembrane helix</keyword>
<comment type="subcellular location">
    <subcellularLocation>
        <location evidence="1">Cell membrane</location>
        <topology evidence="1">Multi-pass membrane protein</topology>
    </subcellularLocation>
</comment>
<feature type="transmembrane region" description="Helical" evidence="6">
    <location>
        <begin position="149"/>
        <end position="173"/>
    </location>
</feature>
<dbReference type="GO" id="GO:0005886">
    <property type="term" value="C:plasma membrane"/>
    <property type="evidence" value="ECO:0007669"/>
    <property type="project" value="UniProtKB-SubCell"/>
</dbReference>
<evidence type="ECO:0000256" key="5">
    <source>
        <dbReference type="ARBA" id="ARBA00023136"/>
    </source>
</evidence>
<dbReference type="PATRIC" id="fig|930944.6.peg.2870"/>
<dbReference type="Proteomes" id="UP000008084">
    <property type="component" value="Chromosome"/>
</dbReference>
<evidence type="ECO:0000256" key="3">
    <source>
        <dbReference type="ARBA" id="ARBA00022692"/>
    </source>
</evidence>
<keyword evidence="5 6" id="KW-0472">Membrane</keyword>
<dbReference type="RefSeq" id="WP_005164730.1">
    <property type="nucleotide sequence ID" value="NC_017564.1"/>
</dbReference>
<dbReference type="InterPro" id="IPR007895">
    <property type="entry name" value="MASE1"/>
</dbReference>
<sequence>MKPPSILTQKVIPIVIWSFIYYLSGVISLKFDDPASHISIVWFPAGVATAAFLCARWHQWPVLLGCFVIINLALDNSIQENYLLSICYAILSMPSTMLIAWIVRYYSRQGDDLHVVLMWIFSTIIVSLLDTLFFSLGFVLFNRGTFQEIFWVGFVADVTGIFFATTVIMGFFNTRFRTHISPVKNRLSGSIIWVMLCLLTLLTFNNSLKEFSGNILHLHNDMLIFTFACLPIILAVMLSISWGNLGGSIALLTLATIVIYFTGKGYGPFFINGLHHGEPLLLVQCYLTATALLMVFLRALTRSTHHFDETDGVQHAVYQLNLSTGEIEWGHLSGELVSIDPAIMSNMNKLIEQIHPDDRNKVLEHWCSSDEKQNLPRLDFRFNDQKGTWVTITDSESILFSHHEPRMIIGNWHITNSEPLFKAN</sequence>
<feature type="transmembrane region" description="Helical" evidence="6">
    <location>
        <begin position="12"/>
        <end position="29"/>
    </location>
</feature>
<dbReference type="Pfam" id="PF05231">
    <property type="entry name" value="MASE1"/>
    <property type="match status" value="1"/>
</dbReference>
<evidence type="ECO:0000313" key="8">
    <source>
        <dbReference type="EMBL" id="CBY25296.1"/>
    </source>
</evidence>
<evidence type="ECO:0000259" key="7">
    <source>
        <dbReference type="Pfam" id="PF05231"/>
    </source>
</evidence>
<gene>
    <name evidence="8" type="ordered locus">Y11_28851</name>
</gene>
<dbReference type="HOGENOM" id="CLU_642312_0_0_6"/>
<feature type="transmembrane region" description="Helical" evidence="6">
    <location>
        <begin position="249"/>
        <end position="267"/>
    </location>
</feature>
<feature type="transmembrane region" description="Helical" evidence="6">
    <location>
        <begin position="279"/>
        <end position="297"/>
    </location>
</feature>
<reference evidence="8 9" key="1">
    <citation type="journal article" date="2011" name="J. Bacteriol.">
        <title>Complete genome sequence of Yersinia enterocolitica subsp. palearctica serogroup O:3.</title>
        <authorList>
            <person name="Batzilla J."/>
            <person name="Hoper D."/>
            <person name="Antonenka U."/>
            <person name="Heesemann J."/>
            <person name="Rakin A."/>
        </authorList>
    </citation>
    <scope>NUCLEOTIDE SEQUENCE [LARGE SCALE GENOMIC DNA]</scope>
    <source>
        <strain evidence="9">DSM 13030 / CIP 106945 / Y11</strain>
    </source>
</reference>
<feature type="transmembrane region" description="Helical" evidence="6">
    <location>
        <begin position="115"/>
        <end position="137"/>
    </location>
</feature>
<dbReference type="GeneID" id="31410858"/>
<dbReference type="KEGG" id="yey:Y11_28851"/>
<feature type="transmembrane region" description="Helical" evidence="6">
    <location>
        <begin position="224"/>
        <end position="242"/>
    </location>
</feature>
<proteinExistence type="predicted"/>
<feature type="domain" description="MASE1" evidence="7">
    <location>
        <begin position="20"/>
        <end position="303"/>
    </location>
</feature>
<keyword evidence="2" id="KW-1003">Cell membrane</keyword>
<keyword evidence="3 6" id="KW-0812">Transmembrane</keyword>
<dbReference type="AlphaFoldDB" id="A0A0H3NJN4"/>